<dbReference type="PANTHER" id="PTHR43692">
    <property type="entry name" value="UDP-N-ACETYLMURAMOYLALANINE--D-GLUTAMATE LIGASE"/>
    <property type="match status" value="1"/>
</dbReference>
<dbReference type="NCBIfam" id="TIGR01087">
    <property type="entry name" value="murD"/>
    <property type="match status" value="1"/>
</dbReference>
<comment type="function">
    <text evidence="7 8">Cell wall formation. Catalyzes the addition of glutamate to the nucleotide precursor UDP-N-acetylmuramoyl-L-alanine (UMA).</text>
</comment>
<dbReference type="SUPFAM" id="SSF51984">
    <property type="entry name" value="MurCD N-terminal domain"/>
    <property type="match status" value="1"/>
</dbReference>
<dbReference type="RefSeq" id="WP_069312856.1">
    <property type="nucleotide sequence ID" value="NZ_MDTU01000001.1"/>
</dbReference>
<proteinExistence type="inferred from homology"/>
<feature type="binding site" evidence="7">
    <location>
        <begin position="111"/>
        <end position="117"/>
    </location>
    <ligand>
        <name>ATP</name>
        <dbReference type="ChEBI" id="CHEBI:30616"/>
    </ligand>
</feature>
<dbReference type="SUPFAM" id="SSF53244">
    <property type="entry name" value="MurD-like peptide ligases, peptide-binding domain"/>
    <property type="match status" value="1"/>
</dbReference>
<evidence type="ECO:0000256" key="4">
    <source>
        <dbReference type="ARBA" id="ARBA00022598"/>
    </source>
</evidence>
<keyword evidence="7 8" id="KW-0132">Cell division</keyword>
<evidence type="ECO:0000256" key="5">
    <source>
        <dbReference type="ARBA" id="ARBA00022741"/>
    </source>
</evidence>
<sequence>MRSTLVIGLGKTGWSCVNFLKKQGQTVCVIDTRKNPPYLEKLQECYPDVECYCGDWPDDLLERKFVGMVISPGLAINDPLLQPLLINNEKFIGDIELFARYVKAPVVAITGSNGKSSVTSLLGKVAEQAGVRVAVGGNLGTPILELLNDEVELYILELSSFQLETTSSLKPEVAALLNTSPDHMDRYHDFSSYQQTKARVFLNSKYQLHHINEDWLSFSDTSTLVTFGGLSSGLSLSARKHWGLLQAGLEFWLCNGEERVLATKELTLSGQHHFDNALAVLAMSQLLGFSLSITKKVICEFTGLPHRCELVQEIKHIRWFNDSKATNVGAAAASICSVGQQTKNKVIFLAGGQGKNADFDSLQESVKGFVRTVIVFGEDAERLQLSLSRFAPVIRVESLAAAVSAAAKVAQMKDSVLFAPACASFDMFENFEARGEAFIREVKRQLL</sequence>
<dbReference type="Gene3D" id="3.40.50.720">
    <property type="entry name" value="NAD(P)-binding Rossmann-like Domain"/>
    <property type="match status" value="1"/>
</dbReference>
<dbReference type="Gene3D" id="3.40.1190.10">
    <property type="entry name" value="Mur-like, catalytic domain"/>
    <property type="match status" value="1"/>
</dbReference>
<protein>
    <recommendedName>
        <fullName evidence="7 8">UDP-N-acetylmuramoylalanine--D-glutamate ligase</fullName>
        <ecNumber evidence="7 8">6.3.2.9</ecNumber>
    </recommendedName>
    <alternativeName>
        <fullName evidence="7">D-glutamic acid-adding enzyme</fullName>
    </alternativeName>
    <alternativeName>
        <fullName evidence="7">UDP-N-acetylmuramoyl-L-alanyl-D-glutamate synthetase</fullName>
    </alternativeName>
</protein>
<comment type="caution">
    <text evidence="11">The sequence shown here is derived from an EMBL/GenBank/DDBJ whole genome shotgun (WGS) entry which is preliminary data.</text>
</comment>
<dbReference type="InterPro" id="IPR013221">
    <property type="entry name" value="Mur_ligase_cen"/>
</dbReference>
<dbReference type="EC" id="6.3.2.9" evidence="7 8"/>
<keyword evidence="7 8" id="KW-0573">Peptidoglycan synthesis</keyword>
<keyword evidence="6 7" id="KW-0067">ATP-binding</keyword>
<keyword evidence="5 7" id="KW-0547">Nucleotide-binding</keyword>
<dbReference type="Pfam" id="PF08245">
    <property type="entry name" value="Mur_ligase_M"/>
    <property type="match status" value="1"/>
</dbReference>
<comment type="pathway">
    <text evidence="2 7 8">Cell wall biogenesis; peptidoglycan biosynthesis.</text>
</comment>
<evidence type="ECO:0000256" key="7">
    <source>
        <dbReference type="HAMAP-Rule" id="MF_00639"/>
    </source>
</evidence>
<dbReference type="InterPro" id="IPR004101">
    <property type="entry name" value="Mur_ligase_C"/>
</dbReference>
<gene>
    <name evidence="7" type="primary">murD</name>
    <name evidence="11" type="ORF">BGC07_09200</name>
</gene>
<evidence type="ECO:0000313" key="12">
    <source>
        <dbReference type="Proteomes" id="UP000094329"/>
    </source>
</evidence>
<keyword evidence="7 8" id="KW-0961">Cell wall biogenesis/degradation</keyword>
<evidence type="ECO:0000256" key="3">
    <source>
        <dbReference type="ARBA" id="ARBA00022490"/>
    </source>
</evidence>
<evidence type="ECO:0000256" key="2">
    <source>
        <dbReference type="ARBA" id="ARBA00004752"/>
    </source>
</evidence>
<evidence type="ECO:0000256" key="1">
    <source>
        <dbReference type="ARBA" id="ARBA00004496"/>
    </source>
</evidence>
<evidence type="ECO:0000256" key="8">
    <source>
        <dbReference type="RuleBase" id="RU003664"/>
    </source>
</evidence>
<dbReference type="Pfam" id="PF21799">
    <property type="entry name" value="MurD-like_N"/>
    <property type="match status" value="1"/>
</dbReference>
<keyword evidence="12" id="KW-1185">Reference proteome</keyword>
<evidence type="ECO:0000256" key="6">
    <source>
        <dbReference type="ARBA" id="ARBA00022840"/>
    </source>
</evidence>
<reference evidence="11 12" key="1">
    <citation type="submission" date="2016-08" db="EMBL/GenBank/DDBJ databases">
        <title>Draft genome sequence of Candidatus Piscirickettsia litoralis, from seawater.</title>
        <authorList>
            <person name="Wan X."/>
            <person name="Lee A.J."/>
            <person name="Hou S."/>
            <person name="Donachie S.P."/>
        </authorList>
    </citation>
    <scope>NUCLEOTIDE SEQUENCE [LARGE SCALE GENOMIC DNA]</scope>
    <source>
        <strain evidence="11 12">Y2</strain>
    </source>
</reference>
<comment type="similarity">
    <text evidence="7">Belongs to the MurCDEF family.</text>
</comment>
<dbReference type="InterPro" id="IPR005762">
    <property type="entry name" value="MurD"/>
</dbReference>
<keyword evidence="7 8" id="KW-0133">Cell shape</keyword>
<keyword evidence="3 7" id="KW-0963">Cytoplasm</keyword>
<feature type="domain" description="Mur ligase C-terminal" evidence="9">
    <location>
        <begin position="306"/>
        <end position="422"/>
    </location>
</feature>
<dbReference type="Gene3D" id="3.90.190.20">
    <property type="entry name" value="Mur ligase, C-terminal domain"/>
    <property type="match status" value="1"/>
</dbReference>
<dbReference type="Proteomes" id="UP000094329">
    <property type="component" value="Unassembled WGS sequence"/>
</dbReference>
<comment type="subcellular location">
    <subcellularLocation>
        <location evidence="1 7 8">Cytoplasm</location>
    </subcellularLocation>
</comment>
<name>A0ABX3A5X9_9GAMM</name>
<dbReference type="PANTHER" id="PTHR43692:SF1">
    <property type="entry name" value="UDP-N-ACETYLMURAMOYLALANINE--D-GLUTAMATE LIGASE"/>
    <property type="match status" value="1"/>
</dbReference>
<keyword evidence="7 8" id="KW-0131">Cell cycle</keyword>
<dbReference type="Pfam" id="PF02875">
    <property type="entry name" value="Mur_ligase_C"/>
    <property type="match status" value="1"/>
</dbReference>
<dbReference type="InterPro" id="IPR036565">
    <property type="entry name" value="Mur-like_cat_sf"/>
</dbReference>
<dbReference type="SUPFAM" id="SSF53623">
    <property type="entry name" value="MurD-like peptide ligases, catalytic domain"/>
    <property type="match status" value="1"/>
</dbReference>
<dbReference type="HAMAP" id="MF_00639">
    <property type="entry name" value="MurD"/>
    <property type="match status" value="1"/>
</dbReference>
<evidence type="ECO:0000259" key="10">
    <source>
        <dbReference type="Pfam" id="PF08245"/>
    </source>
</evidence>
<dbReference type="GO" id="GO:0016874">
    <property type="term" value="F:ligase activity"/>
    <property type="evidence" value="ECO:0007669"/>
    <property type="project" value="UniProtKB-KW"/>
</dbReference>
<dbReference type="InterPro" id="IPR036615">
    <property type="entry name" value="Mur_ligase_C_dom_sf"/>
</dbReference>
<dbReference type="EMBL" id="MDTU01000001">
    <property type="protein sequence ID" value="ODN43058.1"/>
    <property type="molecule type" value="Genomic_DNA"/>
</dbReference>
<keyword evidence="4 7" id="KW-0436">Ligase</keyword>
<accession>A0ABX3A5X9</accession>
<comment type="catalytic activity">
    <reaction evidence="7 8">
        <text>UDP-N-acetyl-alpha-D-muramoyl-L-alanine + D-glutamate + ATP = UDP-N-acetyl-alpha-D-muramoyl-L-alanyl-D-glutamate + ADP + phosphate + H(+)</text>
        <dbReference type="Rhea" id="RHEA:16429"/>
        <dbReference type="ChEBI" id="CHEBI:15378"/>
        <dbReference type="ChEBI" id="CHEBI:29986"/>
        <dbReference type="ChEBI" id="CHEBI:30616"/>
        <dbReference type="ChEBI" id="CHEBI:43474"/>
        <dbReference type="ChEBI" id="CHEBI:83898"/>
        <dbReference type="ChEBI" id="CHEBI:83900"/>
        <dbReference type="ChEBI" id="CHEBI:456216"/>
        <dbReference type="EC" id="6.3.2.9"/>
    </reaction>
</comment>
<feature type="domain" description="Mur ligase central" evidence="10">
    <location>
        <begin position="109"/>
        <end position="283"/>
    </location>
</feature>
<organism evidence="11 12">
    <name type="scientific">Piscirickettsia litoralis</name>
    <dbReference type="NCBI Taxonomy" id="1891921"/>
    <lineage>
        <taxon>Bacteria</taxon>
        <taxon>Pseudomonadati</taxon>
        <taxon>Pseudomonadota</taxon>
        <taxon>Gammaproteobacteria</taxon>
        <taxon>Thiotrichales</taxon>
        <taxon>Piscirickettsiaceae</taxon>
        <taxon>Piscirickettsia</taxon>
    </lineage>
</organism>
<evidence type="ECO:0000259" key="9">
    <source>
        <dbReference type="Pfam" id="PF02875"/>
    </source>
</evidence>
<evidence type="ECO:0000313" key="11">
    <source>
        <dbReference type="EMBL" id="ODN43058.1"/>
    </source>
</evidence>